<dbReference type="SUPFAM" id="SSF103481">
    <property type="entry name" value="Multidrug resistance efflux transporter EmrE"/>
    <property type="match status" value="2"/>
</dbReference>
<keyword evidence="2 6" id="KW-0812">Transmembrane</keyword>
<name>A0A9W8A3N0_9FUNG</name>
<organism evidence="8 9">
    <name type="scientific">Mycoemilia scoparia</name>
    <dbReference type="NCBI Taxonomy" id="417184"/>
    <lineage>
        <taxon>Eukaryota</taxon>
        <taxon>Fungi</taxon>
        <taxon>Fungi incertae sedis</taxon>
        <taxon>Zoopagomycota</taxon>
        <taxon>Kickxellomycotina</taxon>
        <taxon>Kickxellomycetes</taxon>
        <taxon>Kickxellales</taxon>
        <taxon>Kickxellaceae</taxon>
        <taxon>Mycoemilia</taxon>
    </lineage>
</organism>
<sequence>MSSATPTPPNEQTKLIDSRQQSFVSERTDVEAGNNTDASLVPLPPPPPTTAAAEEISNRSMVLRGLLAMGISAFGSAVMAALVKASAKNSFPSLEIVFFRSVVQLIGGCIGAMMAGVNPLGPPSSEKPNVRWWLTLRGFGGALGVACHFTGITMLPLSDASVFFSTVPIMTALIAYFVLGEPYTLVDQIISVLCVLGVVLISKPASIFSTLPIVGSYYNIADASVTGGLLGGEQEDKVTKIWGACFSLAGAFCAATAYIIIRRIGKGVHYTVQVVHLGLHLTLVSVVAMYFSGQAVKIPTAFSEWAMLLSVGLTSVFLQMFLTVGLQLAPAGPATLVRNLDVVFSYIFSIVLFNEIPDFIGILGSILVVGCSLSLSLIRKARR</sequence>
<evidence type="ECO:0000313" key="8">
    <source>
        <dbReference type="EMBL" id="KAJ1920370.1"/>
    </source>
</evidence>
<comment type="caution">
    <text evidence="8">The sequence shown here is derived from an EMBL/GenBank/DDBJ whole genome shotgun (WGS) entry which is preliminary data.</text>
</comment>
<feature type="transmembrane region" description="Helical" evidence="6">
    <location>
        <begin position="359"/>
        <end position="378"/>
    </location>
</feature>
<evidence type="ECO:0000259" key="7">
    <source>
        <dbReference type="Pfam" id="PF00892"/>
    </source>
</evidence>
<feature type="region of interest" description="Disordered" evidence="5">
    <location>
        <begin position="1"/>
        <end position="52"/>
    </location>
</feature>
<dbReference type="Pfam" id="PF00892">
    <property type="entry name" value="EamA"/>
    <property type="match status" value="2"/>
</dbReference>
<evidence type="ECO:0000256" key="4">
    <source>
        <dbReference type="ARBA" id="ARBA00023136"/>
    </source>
</evidence>
<feature type="transmembrane region" description="Helical" evidence="6">
    <location>
        <begin position="132"/>
        <end position="154"/>
    </location>
</feature>
<comment type="subcellular location">
    <subcellularLocation>
        <location evidence="1">Membrane</location>
        <topology evidence="1">Multi-pass membrane protein</topology>
    </subcellularLocation>
</comment>
<evidence type="ECO:0000313" key="9">
    <source>
        <dbReference type="Proteomes" id="UP001150538"/>
    </source>
</evidence>
<feature type="transmembrane region" description="Helical" evidence="6">
    <location>
        <begin position="191"/>
        <end position="221"/>
    </location>
</feature>
<feature type="transmembrane region" description="Helical" evidence="6">
    <location>
        <begin position="97"/>
        <end position="120"/>
    </location>
</feature>
<evidence type="ECO:0000256" key="3">
    <source>
        <dbReference type="ARBA" id="ARBA00022989"/>
    </source>
</evidence>
<feature type="transmembrane region" description="Helical" evidence="6">
    <location>
        <begin position="336"/>
        <end position="353"/>
    </location>
</feature>
<keyword evidence="3 6" id="KW-1133">Transmembrane helix</keyword>
<evidence type="ECO:0000256" key="5">
    <source>
        <dbReference type="SAM" id="MobiDB-lite"/>
    </source>
</evidence>
<feature type="transmembrane region" description="Helical" evidence="6">
    <location>
        <begin position="305"/>
        <end position="324"/>
    </location>
</feature>
<evidence type="ECO:0000256" key="6">
    <source>
        <dbReference type="SAM" id="Phobius"/>
    </source>
</evidence>
<dbReference type="InterPro" id="IPR037185">
    <property type="entry name" value="EmrE-like"/>
</dbReference>
<feature type="domain" description="EamA" evidence="7">
    <location>
        <begin position="64"/>
        <end position="202"/>
    </location>
</feature>
<protein>
    <recommendedName>
        <fullName evidence="7">EamA domain-containing protein</fullName>
    </recommendedName>
</protein>
<dbReference type="EMBL" id="JANBPU010000014">
    <property type="protein sequence ID" value="KAJ1920370.1"/>
    <property type="molecule type" value="Genomic_DNA"/>
</dbReference>
<proteinExistence type="predicted"/>
<feature type="compositionally biased region" description="Polar residues" evidence="5">
    <location>
        <begin position="1"/>
        <end position="25"/>
    </location>
</feature>
<dbReference type="PANTHER" id="PTHR22911:SF6">
    <property type="entry name" value="SOLUTE CARRIER FAMILY 35 MEMBER G1"/>
    <property type="match status" value="1"/>
</dbReference>
<evidence type="ECO:0000256" key="2">
    <source>
        <dbReference type="ARBA" id="ARBA00022692"/>
    </source>
</evidence>
<dbReference type="OrthoDB" id="306876at2759"/>
<dbReference type="AlphaFoldDB" id="A0A9W8A3N0"/>
<feature type="domain" description="EamA" evidence="7">
    <location>
        <begin position="242"/>
        <end position="370"/>
    </location>
</feature>
<feature type="transmembrane region" description="Helical" evidence="6">
    <location>
        <begin position="160"/>
        <end position="179"/>
    </location>
</feature>
<accession>A0A9W8A3N0</accession>
<keyword evidence="4 6" id="KW-0472">Membrane</keyword>
<feature type="transmembrane region" description="Helical" evidence="6">
    <location>
        <begin position="241"/>
        <end position="261"/>
    </location>
</feature>
<feature type="transmembrane region" description="Helical" evidence="6">
    <location>
        <begin position="66"/>
        <end position="85"/>
    </location>
</feature>
<dbReference type="Gene3D" id="1.10.3730.20">
    <property type="match status" value="1"/>
</dbReference>
<dbReference type="GO" id="GO:0016020">
    <property type="term" value="C:membrane"/>
    <property type="evidence" value="ECO:0007669"/>
    <property type="project" value="UniProtKB-SubCell"/>
</dbReference>
<evidence type="ECO:0000256" key="1">
    <source>
        <dbReference type="ARBA" id="ARBA00004141"/>
    </source>
</evidence>
<dbReference type="Proteomes" id="UP001150538">
    <property type="component" value="Unassembled WGS sequence"/>
</dbReference>
<feature type="transmembrane region" description="Helical" evidence="6">
    <location>
        <begin position="273"/>
        <end position="293"/>
    </location>
</feature>
<dbReference type="InterPro" id="IPR000620">
    <property type="entry name" value="EamA_dom"/>
</dbReference>
<keyword evidence="9" id="KW-1185">Reference proteome</keyword>
<reference evidence="8" key="1">
    <citation type="submission" date="2022-07" db="EMBL/GenBank/DDBJ databases">
        <title>Phylogenomic reconstructions and comparative analyses of Kickxellomycotina fungi.</title>
        <authorList>
            <person name="Reynolds N.K."/>
            <person name="Stajich J.E."/>
            <person name="Barry K."/>
            <person name="Grigoriev I.V."/>
            <person name="Crous P."/>
            <person name="Smith M.E."/>
        </authorList>
    </citation>
    <scope>NUCLEOTIDE SEQUENCE</scope>
    <source>
        <strain evidence="8">NBRC 100468</strain>
    </source>
</reference>
<dbReference type="PANTHER" id="PTHR22911">
    <property type="entry name" value="ACYL-MALONYL CONDENSING ENZYME-RELATED"/>
    <property type="match status" value="1"/>
</dbReference>
<gene>
    <name evidence="8" type="ORF">H4219_001345</name>
</gene>